<feature type="compositionally biased region" description="Polar residues" evidence="3">
    <location>
        <begin position="513"/>
        <end position="533"/>
    </location>
</feature>
<evidence type="ECO:0000256" key="3">
    <source>
        <dbReference type="SAM" id="MobiDB-lite"/>
    </source>
</evidence>
<keyword evidence="2" id="KW-0443">Lipid metabolism</keyword>
<name>R4X7F7_TAPDE</name>
<keyword evidence="2" id="KW-0442">Lipid degradation</keyword>
<evidence type="ECO:0000313" key="6">
    <source>
        <dbReference type="Proteomes" id="UP000013776"/>
    </source>
</evidence>
<reference evidence="5 6" key="1">
    <citation type="journal article" date="2013" name="MBio">
        <title>Genome sequencing of the plant pathogen Taphrina deformans, the causal agent of peach leaf curl.</title>
        <authorList>
            <person name="Cisse O.H."/>
            <person name="Almeida J.M.G.C.F."/>
            <person name="Fonseca A."/>
            <person name="Kumar A.A."/>
            <person name="Salojaervi J."/>
            <person name="Overmyer K."/>
            <person name="Hauser P.M."/>
            <person name="Pagni M."/>
        </authorList>
    </citation>
    <scope>NUCLEOTIDE SEQUENCE [LARGE SCALE GENOMIC DNA]</scope>
    <source>
        <strain evidence="6">PYCC 5710 / ATCC 11124 / CBS 356.35 / IMI 108563 / JCM 9778 / NBRC 8474</strain>
    </source>
</reference>
<dbReference type="GO" id="GO:0016042">
    <property type="term" value="P:lipid catabolic process"/>
    <property type="evidence" value="ECO:0007669"/>
    <property type="project" value="UniProtKB-KW"/>
</dbReference>
<feature type="region of interest" description="Disordered" evidence="3">
    <location>
        <begin position="560"/>
        <end position="582"/>
    </location>
</feature>
<evidence type="ECO:0000259" key="4">
    <source>
        <dbReference type="Pfam" id="PF05057"/>
    </source>
</evidence>
<protein>
    <submittedName>
        <fullName evidence="5">Serine esterase family protein</fullName>
    </submittedName>
</protein>
<evidence type="ECO:0000256" key="1">
    <source>
        <dbReference type="ARBA" id="ARBA00007920"/>
    </source>
</evidence>
<dbReference type="SUPFAM" id="SSF53474">
    <property type="entry name" value="alpha/beta-Hydrolases"/>
    <property type="match status" value="1"/>
</dbReference>
<feature type="region of interest" description="Disordered" evidence="3">
    <location>
        <begin position="173"/>
        <end position="193"/>
    </location>
</feature>
<accession>R4X7F7</accession>
<evidence type="ECO:0000313" key="5">
    <source>
        <dbReference type="EMBL" id="CCG81289.1"/>
    </source>
</evidence>
<dbReference type="Proteomes" id="UP000013776">
    <property type="component" value="Unassembled WGS sequence"/>
</dbReference>
<sequence>MYHFKGALTVGQVNRFTIVVDPDVLPGVLGVDTLAVRVKNTTSALMRPAYLTGPYILYTSVKEQSYQHDTPIGKGDFPPHFDANVKTNCSRWQHIPIVAPPDRKLNKRTFVVEITSQSIFSPSATTYFEMSIGSDKQAVRSAARSGKPIDASTSGFQVSMQDTSTIWDMPPYRRDHPGHHHSSRLPPAASNEVKLDSHGQPYDHLVVLTHGIHSNLTSDMLFMKDEIEKTASKNGERVICKGFAGNACNTERGVKWLAGNVAEWVLRETGWTSEGHEATRGPNPYKKISFIAHSLGGLVQIYALGYLHDKTHGRIFSDEPSGLRPINFITLATPWLGISAENPAYVKLALDFGFVGKTGQDLGLAIKPLGEYQVHDPRNSGKLEHLLGSTATIRSRDPLLKLLSGKSTPSHKAIRLFQSRTVYANIENDGIVPLRTSSLYFLDWEGFSAEKAKMLKRLEENHEFSAENKGKNEMHNYNHGGDGVTSKQESDGSQLDNDSHDSNSYSSSDESDATVNEHNLSAQDRSRASTKNSVAQMYNEPAEPQLAAPKSSVEINDKQILGKQSSSPAARDTPQPSPGSRIRSVAHALNFAGMIRRISGTHDKLASAQLDEGSEAGKHTDQSSLESNTDSIEGSSGNHKVMASGPSNETEDASHTNGGLLGLIKPSQTHRKPSRAFTRSQTVAKHDENADNEQVNPEEPSRTSFFRALESVLHPPMPALDYITDPGRREPLETIIVHDKFYHPDDIPPLRELPRRSTVKNQSHHEKKAEDRERTTLEKVKLEEEIARAWHEDMIWRKVLVRLKPDAHNNISKSTGQQKPLFSDCI</sequence>
<dbReference type="eggNOG" id="KOG4372">
    <property type="taxonomic scope" value="Eukaryota"/>
</dbReference>
<dbReference type="InterPro" id="IPR007751">
    <property type="entry name" value="DUF676_lipase-like"/>
</dbReference>
<feature type="region of interest" description="Disordered" evidence="3">
    <location>
        <begin position="611"/>
        <end position="701"/>
    </location>
</feature>
<feature type="compositionally biased region" description="Polar residues" evidence="3">
    <location>
        <begin position="622"/>
        <end position="638"/>
    </location>
</feature>
<feature type="region of interest" description="Disordered" evidence="3">
    <location>
        <begin position="747"/>
        <end position="774"/>
    </location>
</feature>
<feature type="compositionally biased region" description="Basic and acidic residues" evidence="3">
    <location>
        <begin position="465"/>
        <end position="476"/>
    </location>
</feature>
<feature type="region of interest" description="Disordered" evidence="3">
    <location>
        <begin position="465"/>
        <end position="533"/>
    </location>
</feature>
<organism evidence="5 6">
    <name type="scientific">Taphrina deformans (strain PYCC 5710 / ATCC 11124 / CBS 356.35 / IMI 108563 / JCM 9778 / NBRC 8474)</name>
    <name type="common">Peach leaf curl fungus</name>
    <name type="synonym">Lalaria deformans</name>
    <dbReference type="NCBI Taxonomy" id="1097556"/>
    <lineage>
        <taxon>Eukaryota</taxon>
        <taxon>Fungi</taxon>
        <taxon>Dikarya</taxon>
        <taxon>Ascomycota</taxon>
        <taxon>Taphrinomycotina</taxon>
        <taxon>Taphrinomycetes</taxon>
        <taxon>Taphrinales</taxon>
        <taxon>Taphrinaceae</taxon>
        <taxon>Taphrina</taxon>
    </lineage>
</organism>
<dbReference type="GO" id="GO:0047372">
    <property type="term" value="F:monoacylglycerol lipase activity"/>
    <property type="evidence" value="ECO:0007669"/>
    <property type="project" value="TreeGrafter"/>
</dbReference>
<keyword evidence="6" id="KW-1185">Reference proteome</keyword>
<comment type="caution">
    <text evidence="5">The sequence shown here is derived from an EMBL/GenBank/DDBJ whole genome shotgun (WGS) entry which is preliminary data.</text>
</comment>
<dbReference type="VEuPathDB" id="FungiDB:TAPDE_001022"/>
<dbReference type="PANTHER" id="PTHR12482">
    <property type="entry name" value="LIPASE ROG1-RELATED-RELATED"/>
    <property type="match status" value="1"/>
</dbReference>
<feature type="compositionally biased region" description="Basic and acidic residues" evidence="3">
    <location>
        <begin position="763"/>
        <end position="774"/>
    </location>
</feature>
<dbReference type="Gene3D" id="3.40.50.1820">
    <property type="entry name" value="alpha/beta hydrolase"/>
    <property type="match status" value="1"/>
</dbReference>
<dbReference type="Pfam" id="PF05057">
    <property type="entry name" value="DUF676"/>
    <property type="match status" value="1"/>
</dbReference>
<dbReference type="AlphaFoldDB" id="R4X7F7"/>
<feature type="domain" description="DUF676" evidence="4">
    <location>
        <begin position="203"/>
        <end position="436"/>
    </location>
</feature>
<dbReference type="STRING" id="1097556.R4X7F7"/>
<dbReference type="EMBL" id="CAHR02000034">
    <property type="protein sequence ID" value="CCG81289.1"/>
    <property type="molecule type" value="Genomic_DNA"/>
</dbReference>
<feature type="compositionally biased region" description="Polar residues" evidence="3">
    <location>
        <begin position="485"/>
        <end position="495"/>
    </location>
</feature>
<gene>
    <name evidence="5" type="ORF">TAPDE_001022</name>
</gene>
<proteinExistence type="inferred from homology"/>
<dbReference type="InterPro" id="IPR016445">
    <property type="entry name" value="Rog1_fam"/>
</dbReference>
<comment type="similarity">
    <text evidence="1">Belongs to the putative lipase ROG1 family.</text>
</comment>
<evidence type="ECO:0000256" key="2">
    <source>
        <dbReference type="ARBA" id="ARBA00022963"/>
    </source>
</evidence>
<dbReference type="PANTHER" id="PTHR12482:SF62">
    <property type="entry name" value="LIPASE ROG1-RELATED"/>
    <property type="match status" value="1"/>
</dbReference>
<dbReference type="PIRSF" id="PIRSF005412">
    <property type="entry name" value="UCP005412_abhydr"/>
    <property type="match status" value="1"/>
</dbReference>
<dbReference type="InterPro" id="IPR029058">
    <property type="entry name" value="AB_hydrolase_fold"/>
</dbReference>
<dbReference type="OrthoDB" id="5368485at2759"/>
<dbReference type="InterPro" id="IPR044294">
    <property type="entry name" value="Lipase-like"/>
</dbReference>